<name>A0A351JU10_UNCKA</name>
<evidence type="ECO:0000313" key="1">
    <source>
        <dbReference type="EMBL" id="HAZ29780.1"/>
    </source>
</evidence>
<dbReference type="Proteomes" id="UP000264072">
    <property type="component" value="Unassembled WGS sequence"/>
</dbReference>
<comment type="caution">
    <text evidence="1">The sequence shown here is derived from an EMBL/GenBank/DDBJ whole genome shotgun (WGS) entry which is preliminary data.</text>
</comment>
<dbReference type="AlphaFoldDB" id="A0A351JU10"/>
<protein>
    <recommendedName>
        <fullName evidence="3">Glycosyltransferase family 1 protein</fullName>
    </recommendedName>
</protein>
<gene>
    <name evidence="1" type="ORF">DCY43_03510</name>
</gene>
<dbReference type="Gene3D" id="3.40.50.2000">
    <property type="entry name" value="Glycogen Phosphorylase B"/>
    <property type="match status" value="1"/>
</dbReference>
<evidence type="ECO:0008006" key="3">
    <source>
        <dbReference type="Google" id="ProtNLM"/>
    </source>
</evidence>
<dbReference type="SUPFAM" id="SSF53756">
    <property type="entry name" value="UDP-Glycosyltransferase/glycogen phosphorylase"/>
    <property type="match status" value="1"/>
</dbReference>
<proteinExistence type="predicted"/>
<accession>A0A351JU10</accession>
<dbReference type="Pfam" id="PF13692">
    <property type="entry name" value="Glyco_trans_1_4"/>
    <property type="match status" value="1"/>
</dbReference>
<reference evidence="1 2" key="1">
    <citation type="journal article" date="2018" name="Nat. Biotechnol.">
        <title>A standardized bacterial taxonomy based on genome phylogeny substantially revises the tree of life.</title>
        <authorList>
            <person name="Parks D.H."/>
            <person name="Chuvochina M."/>
            <person name="Waite D.W."/>
            <person name="Rinke C."/>
            <person name="Skarshewski A."/>
            <person name="Chaumeil P.A."/>
            <person name="Hugenholtz P."/>
        </authorList>
    </citation>
    <scope>NUCLEOTIDE SEQUENCE [LARGE SCALE GENOMIC DNA]</scope>
    <source>
        <strain evidence="1">UBA10185</strain>
    </source>
</reference>
<organism evidence="1 2">
    <name type="scientific">candidate division WWE3 bacterium</name>
    <dbReference type="NCBI Taxonomy" id="2053526"/>
    <lineage>
        <taxon>Bacteria</taxon>
        <taxon>Katanobacteria</taxon>
    </lineage>
</organism>
<dbReference type="EMBL" id="DNHX01000034">
    <property type="protein sequence ID" value="HAZ29780.1"/>
    <property type="molecule type" value="Genomic_DNA"/>
</dbReference>
<evidence type="ECO:0000313" key="2">
    <source>
        <dbReference type="Proteomes" id="UP000264072"/>
    </source>
</evidence>
<sequence>MVFIILSNQQFDFELKTNKWHVAKQLVEKGHKVIFVDPPLRFKALKSIASPIDQKSDRLVVYKPLNLFNFKPFSSVNTYRHLKVITKLLQNFAADKEPVVLYIYHFDFPDLRDFVAKVQHTVSVYDCVDEYAAFPEYVSRKKVSPSVISWLQWVDDELKIKLNQNGLQKADWVTAQEKWLCDSVGLVFASAPGLVEKLKKWRGDVHYLPNAAAIDKFDHAQKLPEPADLKSIPHPRIGFSGAIDTYKNNIGLIEKCAKIYPDYHFVMIGPEKVTDPDLDLATLKSMANVHFLGIKPWEDLPAYFDYFDAYFIPYNINDYTRGCHPVKYFEGLAAGLPTLITLNSVKEFDVDGYVTEDEAEFISNLKKAVTENSNKKVQKRKALARENSWSGKVDKQLGFINGKLKS</sequence>